<keyword evidence="2" id="KW-1185">Reference proteome</keyword>
<reference evidence="3" key="1">
    <citation type="submission" date="2022-11" db="UniProtKB">
        <authorList>
            <consortium name="WormBaseParasite"/>
        </authorList>
    </citation>
    <scope>IDENTIFICATION</scope>
</reference>
<dbReference type="InterPro" id="IPR001304">
    <property type="entry name" value="C-type_lectin-like"/>
</dbReference>
<dbReference type="InterPro" id="IPR016187">
    <property type="entry name" value="CTDL_fold"/>
</dbReference>
<dbReference type="WBParaSite" id="PDA_v2.g14412.t1">
    <property type="protein sequence ID" value="PDA_v2.g14412.t1"/>
    <property type="gene ID" value="PDA_v2.g14412"/>
</dbReference>
<proteinExistence type="predicted"/>
<evidence type="ECO:0000313" key="2">
    <source>
        <dbReference type="Proteomes" id="UP000887578"/>
    </source>
</evidence>
<dbReference type="SUPFAM" id="SSF56436">
    <property type="entry name" value="C-type lectin-like"/>
    <property type="match status" value="1"/>
</dbReference>
<dbReference type="Proteomes" id="UP000887578">
    <property type="component" value="Unplaced"/>
</dbReference>
<sequence length="258" mass="29888">MCSDSSQGCVGIYRPTLDTCNLLINIRNIIEDNPGCFYYIADRRNTSDTRKLSTIDQYTFYNAFFDGAKCPKGWNDELVNCSYACTAEICSEYATFLKANYNRSYCIIPSLRIKTYICSGPFKYYTFQNYCYFNLSQNVYQSHSGDYYEEACNNATENATSVSLHSKAEDQFVFKTFGAIYFCLYIPDDVPWSKTAFRWADGSALDYTHWKTGDPKNDNPSVEERIVGYENDGTWSCGQRYRLNWEICKVVSYDFQYI</sequence>
<feature type="domain" description="C-type lectin" evidence="1">
    <location>
        <begin position="127"/>
        <end position="249"/>
    </location>
</feature>
<dbReference type="PROSITE" id="PS50041">
    <property type="entry name" value="C_TYPE_LECTIN_2"/>
    <property type="match status" value="1"/>
</dbReference>
<dbReference type="Gene3D" id="3.10.100.10">
    <property type="entry name" value="Mannose-Binding Protein A, subunit A"/>
    <property type="match status" value="1"/>
</dbReference>
<name>A0A914P8P9_9BILA</name>
<protein>
    <submittedName>
        <fullName evidence="3">C-type lectin domain-containing protein</fullName>
    </submittedName>
</protein>
<evidence type="ECO:0000259" key="1">
    <source>
        <dbReference type="PROSITE" id="PS50041"/>
    </source>
</evidence>
<organism evidence="2 3">
    <name type="scientific">Panagrolaimus davidi</name>
    <dbReference type="NCBI Taxonomy" id="227884"/>
    <lineage>
        <taxon>Eukaryota</taxon>
        <taxon>Metazoa</taxon>
        <taxon>Ecdysozoa</taxon>
        <taxon>Nematoda</taxon>
        <taxon>Chromadorea</taxon>
        <taxon>Rhabditida</taxon>
        <taxon>Tylenchina</taxon>
        <taxon>Panagrolaimomorpha</taxon>
        <taxon>Panagrolaimoidea</taxon>
        <taxon>Panagrolaimidae</taxon>
        <taxon>Panagrolaimus</taxon>
    </lineage>
</organism>
<dbReference type="InterPro" id="IPR016186">
    <property type="entry name" value="C-type_lectin-like/link_sf"/>
</dbReference>
<evidence type="ECO:0000313" key="3">
    <source>
        <dbReference type="WBParaSite" id="PDA_v2.g14412.t1"/>
    </source>
</evidence>
<accession>A0A914P8P9</accession>
<dbReference type="AlphaFoldDB" id="A0A914P8P9"/>